<dbReference type="Proteomes" id="UP000001072">
    <property type="component" value="Unassembled WGS sequence"/>
</dbReference>
<keyword evidence="2" id="KW-1185">Reference proteome</keyword>
<dbReference type="RefSeq" id="XP_007419668.1">
    <property type="nucleotide sequence ID" value="XM_007419606.1"/>
</dbReference>
<dbReference type="VEuPathDB" id="FungiDB:MELLADRAFT_58272"/>
<reference evidence="2" key="1">
    <citation type="journal article" date="2011" name="Proc. Natl. Acad. Sci. U.S.A.">
        <title>Obligate biotrophy features unraveled by the genomic analysis of rust fungi.</title>
        <authorList>
            <person name="Duplessis S."/>
            <person name="Cuomo C.A."/>
            <person name="Lin Y.-C."/>
            <person name="Aerts A."/>
            <person name="Tisserant E."/>
            <person name="Veneault-Fourrey C."/>
            <person name="Joly D.L."/>
            <person name="Hacquard S."/>
            <person name="Amselem J."/>
            <person name="Cantarel B.L."/>
            <person name="Chiu R."/>
            <person name="Coutinho P.M."/>
            <person name="Feau N."/>
            <person name="Field M."/>
            <person name="Frey P."/>
            <person name="Gelhaye E."/>
            <person name="Goldberg J."/>
            <person name="Grabherr M.G."/>
            <person name="Kodira C.D."/>
            <person name="Kohler A."/>
            <person name="Kuees U."/>
            <person name="Lindquist E.A."/>
            <person name="Lucas S.M."/>
            <person name="Mago R."/>
            <person name="Mauceli E."/>
            <person name="Morin E."/>
            <person name="Murat C."/>
            <person name="Pangilinan J.L."/>
            <person name="Park R."/>
            <person name="Pearson M."/>
            <person name="Quesneville H."/>
            <person name="Rouhier N."/>
            <person name="Sakthikumar S."/>
            <person name="Salamov A.A."/>
            <person name="Schmutz J."/>
            <person name="Selles B."/>
            <person name="Shapiro H."/>
            <person name="Tanguay P."/>
            <person name="Tuskan G.A."/>
            <person name="Henrissat B."/>
            <person name="Van de Peer Y."/>
            <person name="Rouze P."/>
            <person name="Ellis J.G."/>
            <person name="Dodds P.N."/>
            <person name="Schein J.E."/>
            <person name="Zhong S."/>
            <person name="Hamelin R.C."/>
            <person name="Grigoriev I.V."/>
            <person name="Szabo L.J."/>
            <person name="Martin F."/>
        </authorList>
    </citation>
    <scope>NUCLEOTIDE SEQUENCE [LARGE SCALE GENOMIC DNA]</scope>
    <source>
        <strain evidence="2">98AG31 / pathotype 3-4-7</strain>
    </source>
</reference>
<name>F4SE64_MELLP</name>
<dbReference type="HOGENOM" id="CLU_2904678_0_0_1"/>
<dbReference type="InParanoid" id="F4SE64"/>
<dbReference type="EMBL" id="GL883354">
    <property type="protein sequence ID" value="EGF97061.1"/>
    <property type="molecule type" value="Genomic_DNA"/>
</dbReference>
<dbReference type="KEGG" id="mlr:MELLADRAFT_58272"/>
<gene>
    <name evidence="1" type="ORF">MELLADRAFT_58272</name>
</gene>
<evidence type="ECO:0000313" key="1">
    <source>
        <dbReference type="EMBL" id="EGF97061.1"/>
    </source>
</evidence>
<accession>F4SE64</accession>
<protein>
    <submittedName>
        <fullName evidence="1">Uncharacterized protein</fullName>
    </submittedName>
</protein>
<organism evidence="2">
    <name type="scientific">Melampsora larici-populina (strain 98AG31 / pathotype 3-4-7)</name>
    <name type="common">Poplar leaf rust fungus</name>
    <dbReference type="NCBI Taxonomy" id="747676"/>
    <lineage>
        <taxon>Eukaryota</taxon>
        <taxon>Fungi</taxon>
        <taxon>Dikarya</taxon>
        <taxon>Basidiomycota</taxon>
        <taxon>Pucciniomycotina</taxon>
        <taxon>Pucciniomycetes</taxon>
        <taxon>Pucciniales</taxon>
        <taxon>Melampsoraceae</taxon>
        <taxon>Melampsora</taxon>
    </lineage>
</organism>
<dbReference type="AlphaFoldDB" id="F4SE64"/>
<sequence>MAFNSTPSRNNDHHYHCHYHHHYLNNQDQRWANLHSTFMNQINHHSQFNPLISLINNQQKHF</sequence>
<dbReference type="GeneID" id="18929161"/>
<proteinExistence type="predicted"/>
<evidence type="ECO:0000313" key="2">
    <source>
        <dbReference type="Proteomes" id="UP000001072"/>
    </source>
</evidence>